<keyword evidence="2" id="KW-1185">Reference proteome</keyword>
<reference evidence="1" key="1">
    <citation type="submission" date="2017-10" db="EMBL/GenBank/DDBJ databases">
        <title>Genome sequence of cellulolytic Lachnospiraceae bacterium XHS1971 isolated from hotspring sediment.</title>
        <authorList>
            <person name="Vasudevan G."/>
            <person name="Joshi A.J."/>
            <person name="Hivarkar S."/>
            <person name="Lanjekar V.B."/>
            <person name="Dhakephalkar P.K."/>
            <person name="Dagar S."/>
        </authorList>
    </citation>
    <scope>NUCLEOTIDE SEQUENCE</scope>
    <source>
        <strain evidence="1">XHS1971</strain>
    </source>
</reference>
<accession>A0AC61DAE9</accession>
<sequence length="68" mass="8311">MNRLATIVKAFNKLTSEEKLQLKNWLAHILSEEIKDEVITEKNKRFFKRDFWHRLISLYYNNIPKMQS</sequence>
<dbReference type="Proteomes" id="UP000224460">
    <property type="component" value="Unassembled WGS sequence"/>
</dbReference>
<evidence type="ECO:0000313" key="1">
    <source>
        <dbReference type="EMBL" id="PHV69743.1"/>
    </source>
</evidence>
<comment type="caution">
    <text evidence="1">The sequence shown here is derived from an EMBL/GenBank/DDBJ whole genome shotgun (WGS) entry which is preliminary data.</text>
</comment>
<evidence type="ECO:0000313" key="2">
    <source>
        <dbReference type="Proteomes" id="UP000224460"/>
    </source>
</evidence>
<protein>
    <submittedName>
        <fullName evidence="1">Uncharacterized protein</fullName>
    </submittedName>
</protein>
<organism evidence="1 2">
    <name type="scientific">Sporanaerobium hydrogeniformans</name>
    <dbReference type="NCBI Taxonomy" id="3072179"/>
    <lineage>
        <taxon>Bacteria</taxon>
        <taxon>Bacillati</taxon>
        <taxon>Bacillota</taxon>
        <taxon>Clostridia</taxon>
        <taxon>Lachnospirales</taxon>
        <taxon>Lachnospiraceae</taxon>
        <taxon>Sporanaerobium</taxon>
    </lineage>
</organism>
<dbReference type="EMBL" id="PEDL01000019">
    <property type="protein sequence ID" value="PHV69743.1"/>
    <property type="molecule type" value="Genomic_DNA"/>
</dbReference>
<gene>
    <name evidence="1" type="ORF">CS063_14190</name>
</gene>
<proteinExistence type="predicted"/>
<name>A0AC61DAE9_9FIRM</name>